<dbReference type="InterPro" id="IPR000292">
    <property type="entry name" value="For/NO2_transpt"/>
</dbReference>
<evidence type="ECO:0000256" key="3">
    <source>
        <dbReference type="ARBA" id="ARBA00022989"/>
    </source>
</evidence>
<protein>
    <submittedName>
        <fullName evidence="8">Putative formate transporter</fullName>
    </submittedName>
</protein>
<dbReference type="AlphaFoldDB" id="A0A2J8A6I9"/>
<dbReference type="OrthoDB" id="4829at2759"/>
<feature type="transmembrane region" description="Helical" evidence="7">
    <location>
        <begin position="108"/>
        <end position="130"/>
    </location>
</feature>
<evidence type="ECO:0000256" key="6">
    <source>
        <dbReference type="SAM" id="MobiDB-lite"/>
    </source>
</evidence>
<sequence length="202" mass="21512">MRNGHPNPSPSPSPSPGLTQHTCVPPHLSNAVPASYSTPTPTLPHTFTLAHVLAKALQQPGAELATLRAPSPLHFLAETAVADAVAEDARAARAASGEEKSKFVWYKIWTLSIIAGCYVGFGYTTCLLIAGNLSQAPGVGSDEDENYGLFKLVFGAVGFPFGFTTIVVCGAELYTSLCAYMTAAWWEGKVRPPGLARHQQDW</sequence>
<accession>A0A2J8A6I9</accession>
<comment type="subcellular location">
    <subcellularLocation>
        <location evidence="1">Membrane</location>
        <topology evidence="1">Multi-pass membrane protein</topology>
    </subcellularLocation>
</comment>
<keyword evidence="3 7" id="KW-1133">Transmembrane helix</keyword>
<proteinExistence type="inferred from homology"/>
<dbReference type="Proteomes" id="UP000236333">
    <property type="component" value="Unassembled WGS sequence"/>
</dbReference>
<evidence type="ECO:0000256" key="2">
    <source>
        <dbReference type="ARBA" id="ARBA00022692"/>
    </source>
</evidence>
<dbReference type="Gene3D" id="1.20.1080.10">
    <property type="entry name" value="Glycerol uptake facilitator protein"/>
    <property type="match status" value="1"/>
</dbReference>
<dbReference type="PANTHER" id="PTHR30520">
    <property type="entry name" value="FORMATE TRANSPORTER-RELATED"/>
    <property type="match status" value="1"/>
</dbReference>
<evidence type="ECO:0000256" key="4">
    <source>
        <dbReference type="ARBA" id="ARBA00023136"/>
    </source>
</evidence>
<evidence type="ECO:0000256" key="1">
    <source>
        <dbReference type="ARBA" id="ARBA00004141"/>
    </source>
</evidence>
<keyword evidence="2 7" id="KW-0812">Transmembrane</keyword>
<feature type="region of interest" description="Disordered" evidence="6">
    <location>
        <begin position="1"/>
        <end position="24"/>
    </location>
</feature>
<dbReference type="GO" id="GO:0005886">
    <property type="term" value="C:plasma membrane"/>
    <property type="evidence" value="ECO:0007669"/>
    <property type="project" value="TreeGrafter"/>
</dbReference>
<evidence type="ECO:0000313" key="9">
    <source>
        <dbReference type="Proteomes" id="UP000236333"/>
    </source>
</evidence>
<keyword evidence="4 7" id="KW-0472">Membrane</keyword>
<name>A0A2J8A6I9_9CHLO</name>
<dbReference type="InterPro" id="IPR023271">
    <property type="entry name" value="Aquaporin-like"/>
</dbReference>
<comment type="caution">
    <text evidence="8">The sequence shown here is derived from an EMBL/GenBank/DDBJ whole genome shotgun (WGS) entry which is preliminary data.</text>
</comment>
<dbReference type="Pfam" id="PF01226">
    <property type="entry name" value="Form_Nir_trans"/>
    <property type="match status" value="1"/>
</dbReference>
<reference evidence="8 9" key="1">
    <citation type="journal article" date="2017" name="Mol. Biol. Evol.">
        <title>The 4-celled Tetrabaena socialis nuclear genome reveals the essential components for genetic control of cell number at the origin of multicellularity in the volvocine lineage.</title>
        <authorList>
            <person name="Featherston J."/>
            <person name="Arakaki Y."/>
            <person name="Hanschen E.R."/>
            <person name="Ferris P.J."/>
            <person name="Michod R.E."/>
            <person name="Olson B.J.S.C."/>
            <person name="Nozaki H."/>
            <person name="Durand P.M."/>
        </authorList>
    </citation>
    <scope>NUCLEOTIDE SEQUENCE [LARGE SCALE GENOMIC DNA]</scope>
    <source>
        <strain evidence="8 9">NIES-571</strain>
    </source>
</reference>
<dbReference type="PANTHER" id="PTHR30520:SF6">
    <property type="entry name" value="FORMATE_NITRATE FAMILY TRANSPORTER (EUROFUNG)"/>
    <property type="match status" value="1"/>
</dbReference>
<gene>
    <name evidence="8" type="ORF">TSOC_005371</name>
</gene>
<evidence type="ECO:0000313" key="8">
    <source>
        <dbReference type="EMBL" id="PNH08103.1"/>
    </source>
</evidence>
<dbReference type="GO" id="GO:0015499">
    <property type="term" value="F:formate transmembrane transporter activity"/>
    <property type="evidence" value="ECO:0007669"/>
    <property type="project" value="TreeGrafter"/>
</dbReference>
<evidence type="ECO:0000256" key="7">
    <source>
        <dbReference type="SAM" id="Phobius"/>
    </source>
</evidence>
<feature type="transmembrane region" description="Helical" evidence="7">
    <location>
        <begin position="150"/>
        <end position="171"/>
    </location>
</feature>
<comment type="similarity">
    <text evidence="5">Belongs to the FNT transporter (TC 1.A.16) family.</text>
</comment>
<keyword evidence="9" id="KW-1185">Reference proteome</keyword>
<organism evidence="8 9">
    <name type="scientific">Tetrabaena socialis</name>
    <dbReference type="NCBI Taxonomy" id="47790"/>
    <lineage>
        <taxon>Eukaryota</taxon>
        <taxon>Viridiplantae</taxon>
        <taxon>Chlorophyta</taxon>
        <taxon>core chlorophytes</taxon>
        <taxon>Chlorophyceae</taxon>
        <taxon>CS clade</taxon>
        <taxon>Chlamydomonadales</taxon>
        <taxon>Tetrabaenaceae</taxon>
        <taxon>Tetrabaena</taxon>
    </lineage>
</organism>
<dbReference type="EMBL" id="PGGS01000145">
    <property type="protein sequence ID" value="PNH08103.1"/>
    <property type="molecule type" value="Genomic_DNA"/>
</dbReference>
<evidence type="ECO:0000256" key="5">
    <source>
        <dbReference type="ARBA" id="ARBA00049660"/>
    </source>
</evidence>